<keyword evidence="3" id="KW-1185">Reference proteome</keyword>
<dbReference type="RefSeq" id="WP_311423258.1">
    <property type="nucleotide sequence ID" value="NZ_JAVREH010000014.1"/>
</dbReference>
<gene>
    <name evidence="2" type="ORF">RM423_11955</name>
</gene>
<dbReference type="Gene3D" id="3.10.450.50">
    <property type="match status" value="1"/>
</dbReference>
<sequence>MTDLITNYLACWNEADSDARHALIDQCWSEAAWPDPMTEVAGRAALNATISAVQQQFPGWSSPVGNVDVHHNQARFQWELGPAGAEPVVIGFDVVVTDAHGRIERVLDFLDHVPE</sequence>
<dbReference type="InterPro" id="IPR037401">
    <property type="entry name" value="SnoaL-like"/>
</dbReference>
<evidence type="ECO:0000313" key="3">
    <source>
        <dbReference type="Proteomes" id="UP001183176"/>
    </source>
</evidence>
<dbReference type="Proteomes" id="UP001183176">
    <property type="component" value="Unassembled WGS sequence"/>
</dbReference>
<evidence type="ECO:0000313" key="2">
    <source>
        <dbReference type="EMBL" id="MDT0262107.1"/>
    </source>
</evidence>
<accession>A0ABU2JAT9</accession>
<protein>
    <submittedName>
        <fullName evidence="2">Nuclear transport factor 2 family protein</fullName>
    </submittedName>
</protein>
<evidence type="ECO:0000259" key="1">
    <source>
        <dbReference type="Pfam" id="PF12680"/>
    </source>
</evidence>
<dbReference type="SUPFAM" id="SSF54427">
    <property type="entry name" value="NTF2-like"/>
    <property type="match status" value="1"/>
</dbReference>
<comment type="caution">
    <text evidence="2">The sequence shown here is derived from an EMBL/GenBank/DDBJ whole genome shotgun (WGS) entry which is preliminary data.</text>
</comment>
<feature type="domain" description="SnoaL-like" evidence="1">
    <location>
        <begin position="6"/>
        <end position="105"/>
    </location>
</feature>
<reference evidence="3" key="1">
    <citation type="submission" date="2023-07" db="EMBL/GenBank/DDBJ databases">
        <title>30 novel species of actinomycetes from the DSMZ collection.</title>
        <authorList>
            <person name="Nouioui I."/>
        </authorList>
    </citation>
    <scope>NUCLEOTIDE SEQUENCE [LARGE SCALE GENOMIC DNA]</scope>
    <source>
        <strain evidence="3">DSM 44399</strain>
    </source>
</reference>
<proteinExistence type="predicted"/>
<organism evidence="2 3">
    <name type="scientific">Jatrophihabitans lederbergiae</name>
    <dbReference type="NCBI Taxonomy" id="3075547"/>
    <lineage>
        <taxon>Bacteria</taxon>
        <taxon>Bacillati</taxon>
        <taxon>Actinomycetota</taxon>
        <taxon>Actinomycetes</taxon>
        <taxon>Jatrophihabitantales</taxon>
        <taxon>Jatrophihabitantaceae</taxon>
        <taxon>Jatrophihabitans</taxon>
    </lineage>
</organism>
<name>A0ABU2JAT9_9ACTN</name>
<dbReference type="EMBL" id="JAVREH010000014">
    <property type="protein sequence ID" value="MDT0262107.1"/>
    <property type="molecule type" value="Genomic_DNA"/>
</dbReference>
<dbReference type="InterPro" id="IPR032710">
    <property type="entry name" value="NTF2-like_dom_sf"/>
</dbReference>
<dbReference type="Pfam" id="PF12680">
    <property type="entry name" value="SnoaL_2"/>
    <property type="match status" value="1"/>
</dbReference>